<dbReference type="Proteomes" id="UP000249898">
    <property type="component" value="Chromosome"/>
</dbReference>
<keyword evidence="1" id="KW-1133">Transmembrane helix</keyword>
<protein>
    <submittedName>
        <fullName evidence="2">Uncharacterized protein</fullName>
    </submittedName>
</protein>
<evidence type="ECO:0000256" key="1">
    <source>
        <dbReference type="SAM" id="Phobius"/>
    </source>
</evidence>
<proteinExistence type="predicted"/>
<accession>A0A2Z4PND1</accession>
<keyword evidence="1" id="KW-0472">Membrane</keyword>
<evidence type="ECO:0000313" key="3">
    <source>
        <dbReference type="Proteomes" id="UP000249898"/>
    </source>
</evidence>
<dbReference type="OrthoDB" id="9762420at2"/>
<sequence length="86" mass="8121">MVSYKEVGGLTGSATLGAIGAKVGSAVATGVATGIAVFLGVTIGGVAIIAIGFIGAGVGAYGASQGGGAFGEFIGESIYQYKKGGF</sequence>
<dbReference type="EMBL" id="CP016181">
    <property type="protein sequence ID" value="AWX98959.1"/>
    <property type="molecule type" value="Genomic_DNA"/>
</dbReference>
<name>A0A2Z4PND1_9GAMM</name>
<organism evidence="2 3">
    <name type="scientific">Marinomonas primoryensis</name>
    <dbReference type="NCBI Taxonomy" id="178399"/>
    <lineage>
        <taxon>Bacteria</taxon>
        <taxon>Pseudomonadati</taxon>
        <taxon>Pseudomonadota</taxon>
        <taxon>Gammaproteobacteria</taxon>
        <taxon>Oceanospirillales</taxon>
        <taxon>Oceanospirillaceae</taxon>
        <taxon>Marinomonas</taxon>
    </lineage>
</organism>
<gene>
    <name evidence="2" type="ORF">A8139_02325</name>
</gene>
<evidence type="ECO:0000313" key="2">
    <source>
        <dbReference type="EMBL" id="AWX98959.1"/>
    </source>
</evidence>
<reference evidence="2 3" key="1">
    <citation type="submission" date="2016-06" db="EMBL/GenBank/DDBJ databases">
        <title>The sequenced genome of the ice-adhering bacterium Marinomonas primoryensis, from Antarctica.</title>
        <authorList>
            <person name="Graham L."/>
            <person name="Vance T.D.R."/>
            <person name="Davies P.L."/>
        </authorList>
    </citation>
    <scope>NUCLEOTIDE SEQUENCE [LARGE SCALE GENOMIC DNA]</scope>
    <source>
        <strain evidence="2 3">AceL</strain>
    </source>
</reference>
<feature type="transmembrane region" description="Helical" evidence="1">
    <location>
        <begin position="36"/>
        <end position="61"/>
    </location>
</feature>
<dbReference type="AlphaFoldDB" id="A0A2Z4PND1"/>
<keyword evidence="1" id="KW-0812">Transmembrane</keyword>